<dbReference type="Proteomes" id="UP000642070">
    <property type="component" value="Unassembled WGS sequence"/>
</dbReference>
<organism evidence="5 7">
    <name type="scientific">Dactylosporangium sucinum</name>
    <dbReference type="NCBI Taxonomy" id="1424081"/>
    <lineage>
        <taxon>Bacteria</taxon>
        <taxon>Bacillati</taxon>
        <taxon>Actinomycetota</taxon>
        <taxon>Actinomycetes</taxon>
        <taxon>Micromonosporales</taxon>
        <taxon>Micromonosporaceae</taxon>
        <taxon>Dactylosporangium</taxon>
    </lineage>
</organism>
<evidence type="ECO:0000313" key="5">
    <source>
        <dbReference type="EMBL" id="GGM77246.1"/>
    </source>
</evidence>
<evidence type="ECO:0000313" key="6">
    <source>
        <dbReference type="EMBL" id="GGM77915.1"/>
    </source>
</evidence>
<gene>
    <name evidence="5" type="ORF">GCM10007977_093440</name>
    <name evidence="6" type="ORF">GCM10007977_094250</name>
</gene>
<evidence type="ECO:0000259" key="4">
    <source>
        <dbReference type="PROSITE" id="PS51371"/>
    </source>
</evidence>
<dbReference type="Gene3D" id="3.30.1340.30">
    <property type="match status" value="1"/>
</dbReference>
<evidence type="ECO:0000256" key="1">
    <source>
        <dbReference type="ARBA" id="ARBA00023122"/>
    </source>
</evidence>
<dbReference type="InterPro" id="IPR046342">
    <property type="entry name" value="CBS_dom_sf"/>
</dbReference>
<feature type="domain" description="BON" evidence="3">
    <location>
        <begin position="130"/>
        <end position="198"/>
    </location>
</feature>
<dbReference type="PANTHER" id="PTHR43080">
    <property type="entry name" value="CBS DOMAIN-CONTAINING PROTEIN CBSX3, MITOCHONDRIAL"/>
    <property type="match status" value="1"/>
</dbReference>
<dbReference type="InterPro" id="IPR007055">
    <property type="entry name" value="BON_dom"/>
</dbReference>
<evidence type="ECO:0008006" key="8">
    <source>
        <dbReference type="Google" id="ProtNLM"/>
    </source>
</evidence>
<dbReference type="Pfam" id="PF04972">
    <property type="entry name" value="BON"/>
    <property type="match status" value="1"/>
</dbReference>
<dbReference type="PROSITE" id="PS50914">
    <property type="entry name" value="BON"/>
    <property type="match status" value="1"/>
</dbReference>
<keyword evidence="7" id="KW-1185">Reference proteome</keyword>
<dbReference type="RefSeq" id="WP_190256561.1">
    <property type="nucleotide sequence ID" value="NZ_BMPI01000075.1"/>
</dbReference>
<dbReference type="InterPro" id="IPR000644">
    <property type="entry name" value="CBS_dom"/>
</dbReference>
<reference evidence="5" key="1">
    <citation type="journal article" date="2014" name="Int. J. Syst. Evol. Microbiol.">
        <title>Complete genome sequence of Corynebacterium casei LMG S-19264T (=DSM 44701T), isolated from a smear-ripened cheese.</title>
        <authorList>
            <consortium name="US DOE Joint Genome Institute (JGI-PGF)"/>
            <person name="Walter F."/>
            <person name="Albersmeier A."/>
            <person name="Kalinowski J."/>
            <person name="Ruckert C."/>
        </authorList>
    </citation>
    <scope>NUCLEOTIDE SEQUENCE</scope>
    <source>
        <strain evidence="5">JCM 19831</strain>
    </source>
</reference>
<sequence>MHEVQVREVMTQAVVVVTADCRARNIIDVLTDYGASGMPVVDDADRVIGVVSEADLLPAIGDGTSLESSRAAELMTAPAVTVGPEAPVGVAARLMSHHRVKRLPVVDDASGRLVGIITRGDLVRRTLRGDDAIARDVLDGVVLPTYGVDPARISVEVHDGAVTLRGSVDRRATAVRLAARTRAVEGVLRVADELDWSVDDTRPRRRCG</sequence>
<evidence type="ECO:0000256" key="2">
    <source>
        <dbReference type="PROSITE-ProRule" id="PRU00703"/>
    </source>
</evidence>
<feature type="domain" description="CBS" evidence="4">
    <location>
        <begin position="75"/>
        <end position="132"/>
    </location>
</feature>
<dbReference type="PROSITE" id="PS51371">
    <property type="entry name" value="CBS"/>
    <property type="match status" value="2"/>
</dbReference>
<dbReference type="EMBL" id="BMPI01000075">
    <property type="protein sequence ID" value="GGM77246.1"/>
    <property type="molecule type" value="Genomic_DNA"/>
</dbReference>
<dbReference type="AlphaFoldDB" id="A0A917UCE5"/>
<dbReference type="InterPro" id="IPR051257">
    <property type="entry name" value="Diverse_CBS-Domain"/>
</dbReference>
<evidence type="ECO:0000259" key="3">
    <source>
        <dbReference type="PROSITE" id="PS50914"/>
    </source>
</evidence>
<feature type="domain" description="CBS" evidence="4">
    <location>
        <begin position="10"/>
        <end position="66"/>
    </location>
</feature>
<accession>A0A917UCE5</accession>
<comment type="caution">
    <text evidence="5">The sequence shown here is derived from an EMBL/GenBank/DDBJ whole genome shotgun (WGS) entry which is preliminary data.</text>
</comment>
<dbReference type="Pfam" id="PF00571">
    <property type="entry name" value="CBS"/>
    <property type="match status" value="2"/>
</dbReference>
<dbReference type="EMBL" id="BMPI01000076">
    <property type="protein sequence ID" value="GGM77915.1"/>
    <property type="molecule type" value="Genomic_DNA"/>
</dbReference>
<dbReference type="SUPFAM" id="SSF54631">
    <property type="entry name" value="CBS-domain pair"/>
    <property type="match status" value="1"/>
</dbReference>
<dbReference type="Gene3D" id="3.10.580.10">
    <property type="entry name" value="CBS-domain"/>
    <property type="match status" value="2"/>
</dbReference>
<keyword evidence="1 2" id="KW-0129">CBS domain</keyword>
<name>A0A917UCE5_9ACTN</name>
<dbReference type="SMART" id="SM00116">
    <property type="entry name" value="CBS"/>
    <property type="match status" value="2"/>
</dbReference>
<proteinExistence type="predicted"/>
<dbReference type="CDD" id="cd04586">
    <property type="entry name" value="CBS_pair_BON_assoc"/>
    <property type="match status" value="1"/>
</dbReference>
<evidence type="ECO:0000313" key="7">
    <source>
        <dbReference type="Proteomes" id="UP000642070"/>
    </source>
</evidence>
<reference evidence="5" key="2">
    <citation type="submission" date="2020-09" db="EMBL/GenBank/DDBJ databases">
        <authorList>
            <person name="Sun Q."/>
            <person name="Ohkuma M."/>
        </authorList>
    </citation>
    <scope>NUCLEOTIDE SEQUENCE</scope>
    <source>
        <strain evidence="5">JCM 19831</strain>
    </source>
</reference>
<protein>
    <recommendedName>
        <fullName evidence="8">CBS domain-containing protein</fullName>
    </recommendedName>
</protein>
<dbReference type="PANTHER" id="PTHR43080:SF29">
    <property type="entry name" value="OS02G0818000 PROTEIN"/>
    <property type="match status" value="1"/>
</dbReference>